<proteinExistence type="predicted"/>
<keyword evidence="2" id="KW-1185">Reference proteome</keyword>
<dbReference type="Gramene" id="mRNA:HanXRQr2_Chr15g0711101">
    <property type="protein sequence ID" value="CDS:HanXRQr2_Chr15g0711101.1"/>
    <property type="gene ID" value="HanXRQr2_Chr15g0711101"/>
</dbReference>
<reference evidence="1" key="2">
    <citation type="submission" date="2020-06" db="EMBL/GenBank/DDBJ databases">
        <title>Helianthus annuus Genome sequencing and assembly Release 2.</title>
        <authorList>
            <person name="Gouzy J."/>
            <person name="Langlade N."/>
            <person name="Munos S."/>
        </authorList>
    </citation>
    <scope>NUCLEOTIDE SEQUENCE</scope>
    <source>
        <tissue evidence="1">Leaves</tissue>
    </source>
</reference>
<dbReference type="AlphaFoldDB" id="A0A9K3H4F8"/>
<dbReference type="EMBL" id="MNCJ02000330">
    <property type="protein sequence ID" value="KAF5766076.1"/>
    <property type="molecule type" value="Genomic_DNA"/>
</dbReference>
<accession>A0A9K3H4F8</accession>
<comment type="caution">
    <text evidence="1">The sequence shown here is derived from an EMBL/GenBank/DDBJ whole genome shotgun (WGS) entry which is preliminary data.</text>
</comment>
<protein>
    <submittedName>
        <fullName evidence="1">Uncharacterized protein</fullName>
    </submittedName>
</protein>
<reference evidence="1" key="1">
    <citation type="journal article" date="2017" name="Nature">
        <title>The sunflower genome provides insights into oil metabolism, flowering and Asterid evolution.</title>
        <authorList>
            <person name="Badouin H."/>
            <person name="Gouzy J."/>
            <person name="Grassa C.J."/>
            <person name="Murat F."/>
            <person name="Staton S.E."/>
            <person name="Cottret L."/>
            <person name="Lelandais-Briere C."/>
            <person name="Owens G.L."/>
            <person name="Carrere S."/>
            <person name="Mayjonade B."/>
            <person name="Legrand L."/>
            <person name="Gill N."/>
            <person name="Kane N.C."/>
            <person name="Bowers J.E."/>
            <person name="Hubner S."/>
            <person name="Bellec A."/>
            <person name="Berard A."/>
            <person name="Berges H."/>
            <person name="Blanchet N."/>
            <person name="Boniface M.C."/>
            <person name="Brunel D."/>
            <person name="Catrice O."/>
            <person name="Chaidir N."/>
            <person name="Claudel C."/>
            <person name="Donnadieu C."/>
            <person name="Faraut T."/>
            <person name="Fievet G."/>
            <person name="Helmstetter N."/>
            <person name="King M."/>
            <person name="Knapp S.J."/>
            <person name="Lai Z."/>
            <person name="Le Paslier M.C."/>
            <person name="Lippi Y."/>
            <person name="Lorenzon L."/>
            <person name="Mandel J.R."/>
            <person name="Marage G."/>
            <person name="Marchand G."/>
            <person name="Marquand E."/>
            <person name="Bret-Mestries E."/>
            <person name="Morien E."/>
            <person name="Nambeesan S."/>
            <person name="Nguyen T."/>
            <person name="Pegot-Espagnet P."/>
            <person name="Pouilly N."/>
            <person name="Raftis F."/>
            <person name="Sallet E."/>
            <person name="Schiex T."/>
            <person name="Thomas J."/>
            <person name="Vandecasteele C."/>
            <person name="Vares D."/>
            <person name="Vear F."/>
            <person name="Vautrin S."/>
            <person name="Crespi M."/>
            <person name="Mangin B."/>
            <person name="Burke J.M."/>
            <person name="Salse J."/>
            <person name="Munos S."/>
            <person name="Vincourt P."/>
            <person name="Rieseberg L.H."/>
            <person name="Langlade N.B."/>
        </authorList>
    </citation>
    <scope>NUCLEOTIDE SEQUENCE</scope>
    <source>
        <tissue evidence="1">Leaves</tissue>
    </source>
</reference>
<evidence type="ECO:0000313" key="1">
    <source>
        <dbReference type="EMBL" id="KAF5766076.1"/>
    </source>
</evidence>
<gene>
    <name evidence="1" type="ORF">HanXRQr2_Chr15g0711101</name>
</gene>
<name>A0A9K3H4F8_HELAN</name>
<dbReference type="Proteomes" id="UP000215914">
    <property type="component" value="Unassembled WGS sequence"/>
</dbReference>
<organism evidence="1 2">
    <name type="scientific">Helianthus annuus</name>
    <name type="common">Common sunflower</name>
    <dbReference type="NCBI Taxonomy" id="4232"/>
    <lineage>
        <taxon>Eukaryota</taxon>
        <taxon>Viridiplantae</taxon>
        <taxon>Streptophyta</taxon>
        <taxon>Embryophyta</taxon>
        <taxon>Tracheophyta</taxon>
        <taxon>Spermatophyta</taxon>
        <taxon>Magnoliopsida</taxon>
        <taxon>eudicotyledons</taxon>
        <taxon>Gunneridae</taxon>
        <taxon>Pentapetalae</taxon>
        <taxon>asterids</taxon>
        <taxon>campanulids</taxon>
        <taxon>Asterales</taxon>
        <taxon>Asteraceae</taxon>
        <taxon>Asteroideae</taxon>
        <taxon>Heliantheae alliance</taxon>
        <taxon>Heliantheae</taxon>
        <taxon>Helianthus</taxon>
    </lineage>
</organism>
<evidence type="ECO:0000313" key="2">
    <source>
        <dbReference type="Proteomes" id="UP000215914"/>
    </source>
</evidence>
<sequence>MVDFKYKIDTSDNNLFDFFTKPMSMEISCQINTKYHQQIYPNSVGILEP</sequence>